<evidence type="ECO:0000259" key="2">
    <source>
        <dbReference type="PROSITE" id="PS50011"/>
    </source>
</evidence>
<dbReference type="EMBL" id="LIAE01010477">
    <property type="protein sequence ID" value="PAV60281.1"/>
    <property type="molecule type" value="Genomic_DNA"/>
</dbReference>
<feature type="region of interest" description="Disordered" evidence="1">
    <location>
        <begin position="730"/>
        <end position="752"/>
    </location>
</feature>
<evidence type="ECO:0000313" key="4">
    <source>
        <dbReference type="Proteomes" id="UP000218231"/>
    </source>
</evidence>
<dbReference type="GO" id="GO:0032436">
    <property type="term" value="P:positive regulation of proteasomal ubiquitin-dependent protein catabolic process"/>
    <property type="evidence" value="ECO:0007669"/>
    <property type="project" value="TreeGrafter"/>
</dbReference>
<comment type="caution">
    <text evidence="3">The sequence shown here is derived from an EMBL/GenBank/DDBJ whole genome shotgun (WGS) entry which is preliminary data.</text>
</comment>
<feature type="compositionally biased region" description="Polar residues" evidence="1">
    <location>
        <begin position="591"/>
        <end position="611"/>
    </location>
</feature>
<reference evidence="3 4" key="1">
    <citation type="journal article" date="2017" name="Curr. Biol.">
        <title>Genome architecture and evolution of a unichromosomal asexual nematode.</title>
        <authorList>
            <person name="Fradin H."/>
            <person name="Zegar C."/>
            <person name="Gutwein M."/>
            <person name="Lucas J."/>
            <person name="Kovtun M."/>
            <person name="Corcoran D."/>
            <person name="Baugh L.R."/>
            <person name="Kiontke K."/>
            <person name="Gunsalus K."/>
            <person name="Fitch D.H."/>
            <person name="Piano F."/>
        </authorList>
    </citation>
    <scope>NUCLEOTIDE SEQUENCE [LARGE SCALE GENOMIC DNA]</scope>
    <source>
        <strain evidence="3">PF1309</strain>
    </source>
</reference>
<name>A0A2A2JF95_9BILA</name>
<dbReference type="InterPro" id="IPR011009">
    <property type="entry name" value="Kinase-like_dom_sf"/>
</dbReference>
<dbReference type="PROSITE" id="PS50011">
    <property type="entry name" value="PROTEIN_KINASE_DOM"/>
    <property type="match status" value="1"/>
</dbReference>
<dbReference type="OrthoDB" id="410920at2759"/>
<keyword evidence="4" id="KW-1185">Reference proteome</keyword>
<feature type="compositionally biased region" description="Low complexity" evidence="1">
    <location>
        <begin position="94"/>
        <end position="121"/>
    </location>
</feature>
<accession>A0A2A2JF95</accession>
<dbReference type="STRING" id="2018661.A0A2A2JF95"/>
<evidence type="ECO:0000313" key="3">
    <source>
        <dbReference type="EMBL" id="PAV60281.1"/>
    </source>
</evidence>
<dbReference type="Pfam" id="PF00069">
    <property type="entry name" value="Pkinase"/>
    <property type="match status" value="1"/>
</dbReference>
<feature type="domain" description="Protein kinase" evidence="2">
    <location>
        <begin position="217"/>
        <end position="475"/>
    </location>
</feature>
<feature type="compositionally biased region" description="Polar residues" evidence="1">
    <location>
        <begin position="69"/>
        <end position="78"/>
    </location>
</feature>
<gene>
    <name evidence="3" type="ORF">WR25_07140</name>
</gene>
<dbReference type="Proteomes" id="UP000218231">
    <property type="component" value="Unassembled WGS sequence"/>
</dbReference>
<feature type="compositionally biased region" description="Low complexity" evidence="1">
    <location>
        <begin position="733"/>
        <end position="743"/>
    </location>
</feature>
<dbReference type="GO" id="GO:0005634">
    <property type="term" value="C:nucleus"/>
    <property type="evidence" value="ECO:0007669"/>
    <property type="project" value="TreeGrafter"/>
</dbReference>
<dbReference type="PANTHER" id="PTHR22961:SF13">
    <property type="entry name" value="TRIBBLES"/>
    <property type="match status" value="1"/>
</dbReference>
<evidence type="ECO:0000256" key="1">
    <source>
        <dbReference type="SAM" id="MobiDB-lite"/>
    </source>
</evidence>
<dbReference type="GO" id="GO:0004672">
    <property type="term" value="F:protein kinase activity"/>
    <property type="evidence" value="ECO:0007669"/>
    <property type="project" value="InterPro"/>
</dbReference>
<dbReference type="PANTHER" id="PTHR22961">
    <property type="entry name" value="SER/THR PROTEIN KINASE-TRB"/>
    <property type="match status" value="1"/>
</dbReference>
<dbReference type="GO" id="GO:0031434">
    <property type="term" value="F:mitogen-activated protein kinase kinase binding"/>
    <property type="evidence" value="ECO:0007669"/>
    <property type="project" value="TreeGrafter"/>
</dbReference>
<protein>
    <recommendedName>
        <fullName evidence="2">Protein kinase domain-containing protein</fullName>
    </recommendedName>
</protein>
<dbReference type="GO" id="GO:0005524">
    <property type="term" value="F:ATP binding"/>
    <property type="evidence" value="ECO:0007669"/>
    <property type="project" value="InterPro"/>
</dbReference>
<sequence length="752" mass="83796">MLRLMFFIFPLENDEIWYFSVMMETPSRAEQTTTLNNDLNDPTMGVELNVGSQSSIASVDSQDGIPISQAPSASQESEPGTWRKRRFRPRPLPDLSGSTTSLAASDSGLSSSSSSLSGTNTSTFASGVPTTGTSLFDSVSRSSLLSSRQNSDDYLASFMKRGRYESDLITDESDGFLSADALSSDSLSSPNSTPARILIGGRSEKEKLEYLTNDCLIGDYHIIGAGKEAKAVHRQTNIVLAPHEVLSVTKVIYRLDNAAEIYKGYDLEQLKELVFPSSAELVEEVSGRVLLITPIDGGSLHSFAESKAEKMAEADIEPLFKQIVRILAFCHEIGIIVRDLKPKKFVFDKETSKLRLGTVVDCVVLDDPNNDLVKEKFGSPAYVPPEVLTKKSRVHSAKAAAMWGLGVTTYMVLLGRYPFYDNNPRGLFDKIRKAKVVFPPTYHLSRGARVILHGLLRREPLERPSASQLLAMPIWKEPCTAPCRIPRLSSLFPAQQDFAPIRLRLDQMFRRTMERSQNVEEDSNAQPRLHQPLARLTQTLRLPTQEATNSTNSTTSQNASQAQRPPWMTQPSAFSPFVPLQQRPSVGPSPIATSIGQQGRVRSSVQLPTVSSEDRVIRPIETGTSLPLHRSRTMESRTEQPVSGEIRPMQTSRLYAIQTLVNTLSMFYSANTNPEVSYNSFERLQRHEEISLQSEPSNPSDGYDTMTFERPDYSALLGPEDPEIALHRARLRQSQQEQQQQQQYESALLDQW</sequence>
<dbReference type="SUPFAM" id="SSF56112">
    <property type="entry name" value="Protein kinase-like (PK-like)"/>
    <property type="match status" value="1"/>
</dbReference>
<organism evidence="3 4">
    <name type="scientific">Diploscapter pachys</name>
    <dbReference type="NCBI Taxonomy" id="2018661"/>
    <lineage>
        <taxon>Eukaryota</taxon>
        <taxon>Metazoa</taxon>
        <taxon>Ecdysozoa</taxon>
        <taxon>Nematoda</taxon>
        <taxon>Chromadorea</taxon>
        <taxon>Rhabditida</taxon>
        <taxon>Rhabditina</taxon>
        <taxon>Rhabditomorpha</taxon>
        <taxon>Rhabditoidea</taxon>
        <taxon>Rhabditidae</taxon>
        <taxon>Diploscapter</taxon>
    </lineage>
</organism>
<feature type="compositionally biased region" description="Low complexity" evidence="1">
    <location>
        <begin position="547"/>
        <end position="563"/>
    </location>
</feature>
<dbReference type="Gene3D" id="1.10.510.10">
    <property type="entry name" value="Transferase(Phosphotransferase) domain 1"/>
    <property type="match status" value="1"/>
</dbReference>
<proteinExistence type="predicted"/>
<feature type="region of interest" description="Disordered" evidence="1">
    <location>
        <begin position="55"/>
        <end position="121"/>
    </location>
</feature>
<dbReference type="InterPro" id="IPR000719">
    <property type="entry name" value="Prot_kinase_dom"/>
</dbReference>
<dbReference type="SMART" id="SM00220">
    <property type="entry name" value="S_TKc"/>
    <property type="match status" value="1"/>
</dbReference>
<dbReference type="InterPro" id="IPR024104">
    <property type="entry name" value="Tribbles/Ser_Thr_kinase_40"/>
</dbReference>
<dbReference type="AlphaFoldDB" id="A0A2A2JF95"/>
<feature type="region of interest" description="Disordered" evidence="1">
    <location>
        <begin position="545"/>
        <end position="612"/>
    </location>
</feature>